<sequence>MKKQQTHSNNCLPRCWECDVIYRTSRKKEYAAPRLLANVGVCTPESKLFPEHTMSHSDEEMRRACEGRVAGSRRGNVS</sequence>
<keyword evidence="2" id="KW-1185">Reference proteome</keyword>
<proteinExistence type="predicted"/>
<dbReference type="Proteomes" id="UP000314294">
    <property type="component" value="Unassembled WGS sequence"/>
</dbReference>
<evidence type="ECO:0000313" key="2">
    <source>
        <dbReference type="Proteomes" id="UP000314294"/>
    </source>
</evidence>
<name>A0A4Z2I0L7_9TELE</name>
<organism evidence="1 2">
    <name type="scientific">Liparis tanakae</name>
    <name type="common">Tanaka's snailfish</name>
    <dbReference type="NCBI Taxonomy" id="230148"/>
    <lineage>
        <taxon>Eukaryota</taxon>
        <taxon>Metazoa</taxon>
        <taxon>Chordata</taxon>
        <taxon>Craniata</taxon>
        <taxon>Vertebrata</taxon>
        <taxon>Euteleostomi</taxon>
        <taxon>Actinopterygii</taxon>
        <taxon>Neopterygii</taxon>
        <taxon>Teleostei</taxon>
        <taxon>Neoteleostei</taxon>
        <taxon>Acanthomorphata</taxon>
        <taxon>Eupercaria</taxon>
        <taxon>Perciformes</taxon>
        <taxon>Cottioidei</taxon>
        <taxon>Cottales</taxon>
        <taxon>Liparidae</taxon>
        <taxon>Liparis</taxon>
    </lineage>
</organism>
<evidence type="ECO:0000313" key="1">
    <source>
        <dbReference type="EMBL" id="TNN71586.1"/>
    </source>
</evidence>
<dbReference type="EMBL" id="SRLO01000148">
    <property type="protein sequence ID" value="TNN71586.1"/>
    <property type="molecule type" value="Genomic_DNA"/>
</dbReference>
<reference evidence="1 2" key="1">
    <citation type="submission" date="2019-03" db="EMBL/GenBank/DDBJ databases">
        <title>First draft genome of Liparis tanakae, snailfish: a comprehensive survey of snailfish specific genes.</title>
        <authorList>
            <person name="Kim W."/>
            <person name="Song I."/>
            <person name="Jeong J.-H."/>
            <person name="Kim D."/>
            <person name="Kim S."/>
            <person name="Ryu S."/>
            <person name="Song J.Y."/>
            <person name="Lee S.K."/>
        </authorList>
    </citation>
    <scope>NUCLEOTIDE SEQUENCE [LARGE SCALE GENOMIC DNA]</scope>
    <source>
        <tissue evidence="1">Muscle</tissue>
    </source>
</reference>
<dbReference type="AlphaFoldDB" id="A0A4Z2I0L7"/>
<comment type="caution">
    <text evidence="1">The sequence shown here is derived from an EMBL/GenBank/DDBJ whole genome shotgun (WGS) entry which is preliminary data.</text>
</comment>
<accession>A0A4Z2I0L7</accession>
<gene>
    <name evidence="1" type="ORF">EYF80_018272</name>
</gene>
<protein>
    <submittedName>
        <fullName evidence="1">Uncharacterized protein</fullName>
    </submittedName>
</protein>